<feature type="transmembrane region" description="Helical" evidence="10">
    <location>
        <begin position="93"/>
        <end position="111"/>
    </location>
</feature>
<evidence type="ECO:0000256" key="4">
    <source>
        <dbReference type="ARBA" id="ARBA00022643"/>
    </source>
</evidence>
<name>A0A323UY06_9RHOO</name>
<evidence type="ECO:0000256" key="9">
    <source>
        <dbReference type="ARBA" id="ARBA00023136"/>
    </source>
</evidence>
<feature type="transmembrane region" description="Helical" evidence="10">
    <location>
        <begin position="315"/>
        <end position="333"/>
    </location>
</feature>
<evidence type="ECO:0000256" key="3">
    <source>
        <dbReference type="ARBA" id="ARBA00022630"/>
    </source>
</evidence>
<comment type="subcellular location">
    <subcellularLocation>
        <location evidence="10">Cell inner membrane</location>
        <topology evidence="10">Multi-pass membrane protein</topology>
    </subcellularLocation>
</comment>
<keyword evidence="10" id="KW-0997">Cell inner membrane</keyword>
<comment type="similarity">
    <text evidence="10">Belongs to the NqrB/RnfD family.</text>
</comment>
<keyword evidence="10" id="KW-1003">Cell membrane</keyword>
<dbReference type="Proteomes" id="UP000248259">
    <property type="component" value="Unassembled WGS sequence"/>
</dbReference>
<dbReference type="Pfam" id="PF03116">
    <property type="entry name" value="NQR2_RnfD_RnfE"/>
    <property type="match status" value="1"/>
</dbReference>
<dbReference type="GO" id="GO:0022900">
    <property type="term" value="P:electron transport chain"/>
    <property type="evidence" value="ECO:0007669"/>
    <property type="project" value="UniProtKB-UniRule"/>
</dbReference>
<keyword evidence="7 10" id="KW-0249">Electron transport</keyword>
<evidence type="ECO:0000313" key="11">
    <source>
        <dbReference type="EMBL" id="PZA17397.1"/>
    </source>
</evidence>
<dbReference type="HAMAP" id="MF_00462">
    <property type="entry name" value="RsxD_RnfD"/>
    <property type="match status" value="1"/>
</dbReference>
<comment type="function">
    <text evidence="10">Part of a membrane-bound complex that couples electron transfer with translocation of ions across the membrane.</text>
</comment>
<dbReference type="InterPro" id="IPR004338">
    <property type="entry name" value="NqrB/RnfD"/>
</dbReference>
<evidence type="ECO:0000256" key="7">
    <source>
        <dbReference type="ARBA" id="ARBA00022982"/>
    </source>
</evidence>
<comment type="subunit">
    <text evidence="10">The complex is composed of six subunits: RnfA, RnfB, RnfC, RnfD, RnfE and RnfG.</text>
</comment>
<dbReference type="GO" id="GO:0005886">
    <property type="term" value="C:plasma membrane"/>
    <property type="evidence" value="ECO:0007669"/>
    <property type="project" value="UniProtKB-SubCell"/>
</dbReference>
<feature type="transmembrane region" description="Helical" evidence="10">
    <location>
        <begin position="259"/>
        <end position="278"/>
    </location>
</feature>
<dbReference type="RefSeq" id="WP_110523413.1">
    <property type="nucleotide sequence ID" value="NZ_QKOE01000003.1"/>
</dbReference>
<keyword evidence="9 10" id="KW-0472">Membrane</keyword>
<evidence type="ECO:0000313" key="12">
    <source>
        <dbReference type="Proteomes" id="UP000248259"/>
    </source>
</evidence>
<dbReference type="InterPro" id="IPR011303">
    <property type="entry name" value="RnfD_bac"/>
</dbReference>
<evidence type="ECO:0000256" key="6">
    <source>
        <dbReference type="ARBA" id="ARBA00022967"/>
    </source>
</evidence>
<dbReference type="EMBL" id="QKOE01000003">
    <property type="protein sequence ID" value="PZA17397.1"/>
    <property type="molecule type" value="Genomic_DNA"/>
</dbReference>
<reference evidence="11 12" key="1">
    <citation type="submission" date="2018-06" db="EMBL/GenBank/DDBJ databases">
        <title>Azoarcus communis strain SWub3 genome.</title>
        <authorList>
            <person name="Zorraquino Salvo V."/>
            <person name="Toubiana D."/>
            <person name="Blumwald E."/>
        </authorList>
    </citation>
    <scope>NUCLEOTIDE SEQUENCE [LARGE SCALE GENOMIC DNA]</scope>
    <source>
        <strain evidence="11 12">SWub3</strain>
    </source>
</reference>
<comment type="caution">
    <text evidence="11">The sequence shown here is derived from an EMBL/GenBank/DDBJ whole genome shotgun (WGS) entry which is preliminary data.</text>
</comment>
<accession>A0A323UY06</accession>
<evidence type="ECO:0000256" key="5">
    <source>
        <dbReference type="ARBA" id="ARBA00022692"/>
    </source>
</evidence>
<evidence type="ECO:0000256" key="8">
    <source>
        <dbReference type="ARBA" id="ARBA00022989"/>
    </source>
</evidence>
<evidence type="ECO:0000256" key="10">
    <source>
        <dbReference type="HAMAP-Rule" id="MF_00462"/>
    </source>
</evidence>
<keyword evidence="2 10" id="KW-0597">Phosphoprotein</keyword>
<comment type="cofactor">
    <cofactor evidence="10">
        <name>FMN</name>
        <dbReference type="ChEBI" id="CHEBI:58210"/>
    </cofactor>
</comment>
<feature type="transmembrane region" description="Helical" evidence="10">
    <location>
        <begin position="290"/>
        <end position="309"/>
    </location>
</feature>
<dbReference type="EC" id="7.-.-.-" evidence="10"/>
<comment type="caution">
    <text evidence="10">Lacks conserved residue(s) required for the propagation of feature annotation.</text>
</comment>
<keyword evidence="4 10" id="KW-0288">FMN</keyword>
<feature type="transmembrane region" description="Helical" evidence="10">
    <location>
        <begin position="42"/>
        <end position="60"/>
    </location>
</feature>
<evidence type="ECO:0000256" key="1">
    <source>
        <dbReference type="ARBA" id="ARBA00022448"/>
    </source>
</evidence>
<dbReference type="NCBIfam" id="TIGR01946">
    <property type="entry name" value="rnfD"/>
    <property type="match status" value="1"/>
</dbReference>
<dbReference type="GO" id="GO:0055085">
    <property type="term" value="P:transmembrane transport"/>
    <property type="evidence" value="ECO:0007669"/>
    <property type="project" value="InterPro"/>
</dbReference>
<keyword evidence="6 10" id="KW-1278">Translocase</keyword>
<dbReference type="PANTHER" id="PTHR30578:SF0">
    <property type="entry name" value="ION-TRANSLOCATING OXIDOREDUCTASE COMPLEX SUBUNIT D"/>
    <property type="match status" value="1"/>
</dbReference>
<keyword evidence="1 10" id="KW-0813">Transport</keyword>
<evidence type="ECO:0000256" key="2">
    <source>
        <dbReference type="ARBA" id="ARBA00022553"/>
    </source>
</evidence>
<gene>
    <name evidence="10" type="primary">rnfD</name>
    <name evidence="11" type="ORF">DNK49_05910</name>
</gene>
<sequence>MTPVSSPHAHGARPVGRVMLLVMLALTPATLAGFWHFGWPAVTLWCVTILSAILAEAFAARMVDRSPMVMVADGSAILTGWLLALSLPPWAPWWVGALGSFFAVLVCKHAFGGLGQNLFNPAMGARVMLLISFPVEMTRWIEPQTGALFTGFDPLAGLAITFGAQTPDAMTSASLLGHVKSEASRGIALSQSMTGHWDPMGFGLGQRAGSLGETSALLIAAGGVFLILQRIIGVRIPLAFLLGVALPAALAHLLAPDHYLPPLAHLLTGGVMLGAFFIATDYVTSPSTPLGQWIFGLGCGLLTWVIRTWGAYPEGVAFAVLLMNAAVPLIDRATRPRIFGRKRDGRSLSAS</sequence>
<dbReference type="PANTHER" id="PTHR30578">
    <property type="entry name" value="ELECTRON TRANSPORT COMPLEX PROTEIN RNFD"/>
    <property type="match status" value="1"/>
</dbReference>
<feature type="transmembrane region" description="Helical" evidence="10">
    <location>
        <begin position="235"/>
        <end position="253"/>
    </location>
</feature>
<organism evidence="11 12">
    <name type="scientific">Parazoarcus communis SWub3 = DSM 12120</name>
    <dbReference type="NCBI Taxonomy" id="1121029"/>
    <lineage>
        <taxon>Bacteria</taxon>
        <taxon>Pseudomonadati</taxon>
        <taxon>Pseudomonadota</taxon>
        <taxon>Betaproteobacteria</taxon>
        <taxon>Rhodocyclales</taxon>
        <taxon>Zoogloeaceae</taxon>
        <taxon>Parazoarcus</taxon>
    </lineage>
</organism>
<keyword evidence="8 10" id="KW-1133">Transmembrane helix</keyword>
<keyword evidence="5 10" id="KW-0812">Transmembrane</keyword>
<keyword evidence="12" id="KW-1185">Reference proteome</keyword>
<dbReference type="OrthoDB" id="9776359at2"/>
<feature type="transmembrane region" description="Helical" evidence="10">
    <location>
        <begin position="18"/>
        <end position="36"/>
    </location>
</feature>
<proteinExistence type="inferred from homology"/>
<dbReference type="AlphaFoldDB" id="A0A323UY06"/>
<protein>
    <recommendedName>
        <fullName evidence="10">Ion-translocating oxidoreductase complex subunit D</fullName>
        <ecNumber evidence="10">7.-.-.-</ecNumber>
    </recommendedName>
    <alternativeName>
        <fullName evidence="10">Rnf electron transport complex subunit D</fullName>
    </alternativeName>
</protein>
<keyword evidence="3 10" id="KW-0285">Flavoprotein</keyword>